<dbReference type="InterPro" id="IPR001584">
    <property type="entry name" value="Integrase_cat-core"/>
</dbReference>
<feature type="domain" description="Integrase catalytic" evidence="1">
    <location>
        <begin position="1"/>
        <end position="103"/>
    </location>
</feature>
<reference evidence="2 3" key="1">
    <citation type="journal article" date="2014" name="Am. J. Bot.">
        <title>Genome assembly and annotation for red clover (Trifolium pratense; Fabaceae).</title>
        <authorList>
            <person name="Istvanek J."/>
            <person name="Jaros M."/>
            <person name="Krenek A."/>
            <person name="Repkova J."/>
        </authorList>
    </citation>
    <scope>NUCLEOTIDE SEQUENCE [LARGE SCALE GENOMIC DNA]</scope>
    <source>
        <strain evidence="3">cv. Tatra</strain>
        <tissue evidence="2">Young leaves</tissue>
    </source>
</reference>
<name>A0A2K3JVP0_TRIPR</name>
<gene>
    <name evidence="2" type="ORF">L195_g059015</name>
</gene>
<evidence type="ECO:0000313" key="3">
    <source>
        <dbReference type="Proteomes" id="UP000236291"/>
    </source>
</evidence>
<accession>A0A2K3JVP0</accession>
<protein>
    <submittedName>
        <fullName evidence="2">Retrovirus-related Pol polyprotein from transposon TNT 1-94</fullName>
    </submittedName>
</protein>
<dbReference type="STRING" id="57577.A0A2K3JVP0"/>
<dbReference type="PANTHER" id="PTHR42648:SF18">
    <property type="entry name" value="RETROTRANSPOSON, UNCLASSIFIED-LIKE PROTEIN"/>
    <property type="match status" value="1"/>
</dbReference>
<dbReference type="InterPro" id="IPR036397">
    <property type="entry name" value="RNaseH_sf"/>
</dbReference>
<dbReference type="AlphaFoldDB" id="A0A2K3JVP0"/>
<evidence type="ECO:0000313" key="2">
    <source>
        <dbReference type="EMBL" id="PNX58084.1"/>
    </source>
</evidence>
<dbReference type="PROSITE" id="PS50994">
    <property type="entry name" value="INTEGRASE"/>
    <property type="match status" value="1"/>
</dbReference>
<dbReference type="InterPro" id="IPR012337">
    <property type="entry name" value="RNaseH-like_sf"/>
</dbReference>
<comment type="caution">
    <text evidence="2">The sequence shown here is derived from an EMBL/GenBank/DDBJ whole genome shotgun (WGS) entry which is preliminary data.</text>
</comment>
<evidence type="ECO:0000259" key="1">
    <source>
        <dbReference type="PROSITE" id="PS50994"/>
    </source>
</evidence>
<dbReference type="GO" id="GO:0003676">
    <property type="term" value="F:nucleic acid binding"/>
    <property type="evidence" value="ECO:0007669"/>
    <property type="project" value="InterPro"/>
</dbReference>
<organism evidence="2 3">
    <name type="scientific">Trifolium pratense</name>
    <name type="common">Red clover</name>
    <dbReference type="NCBI Taxonomy" id="57577"/>
    <lineage>
        <taxon>Eukaryota</taxon>
        <taxon>Viridiplantae</taxon>
        <taxon>Streptophyta</taxon>
        <taxon>Embryophyta</taxon>
        <taxon>Tracheophyta</taxon>
        <taxon>Spermatophyta</taxon>
        <taxon>Magnoliopsida</taxon>
        <taxon>eudicotyledons</taxon>
        <taxon>Gunneridae</taxon>
        <taxon>Pentapetalae</taxon>
        <taxon>rosids</taxon>
        <taxon>fabids</taxon>
        <taxon>Fabales</taxon>
        <taxon>Fabaceae</taxon>
        <taxon>Papilionoideae</taxon>
        <taxon>50 kb inversion clade</taxon>
        <taxon>NPAAA clade</taxon>
        <taxon>Hologalegina</taxon>
        <taxon>IRL clade</taxon>
        <taxon>Trifolieae</taxon>
        <taxon>Trifolium</taxon>
    </lineage>
</organism>
<proteinExistence type="predicted"/>
<reference evidence="2 3" key="2">
    <citation type="journal article" date="2017" name="Front. Plant Sci.">
        <title>Gene Classification and Mining of Molecular Markers Useful in Red Clover (Trifolium pratense) Breeding.</title>
        <authorList>
            <person name="Istvanek J."/>
            <person name="Dluhosova J."/>
            <person name="Dluhos P."/>
            <person name="Patkova L."/>
            <person name="Nedelnik J."/>
            <person name="Repkova J."/>
        </authorList>
    </citation>
    <scope>NUCLEOTIDE SEQUENCE [LARGE SCALE GENOMIC DNA]</scope>
    <source>
        <strain evidence="3">cv. Tatra</strain>
        <tissue evidence="2">Young leaves</tissue>
    </source>
</reference>
<dbReference type="Gene3D" id="3.30.420.10">
    <property type="entry name" value="Ribonuclease H-like superfamily/Ribonuclease H"/>
    <property type="match status" value="1"/>
</dbReference>
<dbReference type="Proteomes" id="UP000236291">
    <property type="component" value="Unassembled WGS sequence"/>
</dbReference>
<dbReference type="EMBL" id="ASHM01126155">
    <property type="protein sequence ID" value="PNX58084.1"/>
    <property type="molecule type" value="Genomic_DNA"/>
</dbReference>
<sequence>MVERQSGHMIKVLRTDGGGEYVSKEFDTLCERDGIIHEVVPSYTPQQNGVVERKNRTIMNMVRSMLKGKHLPKELWGEAVSTATYILNRCPTKKLEGITPEGC</sequence>
<dbReference type="PANTHER" id="PTHR42648">
    <property type="entry name" value="TRANSPOSASE, PUTATIVE-RELATED"/>
    <property type="match status" value="1"/>
</dbReference>
<dbReference type="GO" id="GO:0015074">
    <property type="term" value="P:DNA integration"/>
    <property type="evidence" value="ECO:0007669"/>
    <property type="project" value="InterPro"/>
</dbReference>
<dbReference type="SUPFAM" id="SSF53098">
    <property type="entry name" value="Ribonuclease H-like"/>
    <property type="match status" value="1"/>
</dbReference>
<dbReference type="InterPro" id="IPR039537">
    <property type="entry name" value="Retrotran_Ty1/copia-like"/>
</dbReference>